<dbReference type="PANTHER" id="PTHR19328:SF13">
    <property type="entry name" value="HIPL1 PROTEIN"/>
    <property type="match status" value="1"/>
</dbReference>
<evidence type="ECO:0000259" key="2">
    <source>
        <dbReference type="Pfam" id="PF07995"/>
    </source>
</evidence>
<reference evidence="3 4" key="1">
    <citation type="submission" date="2021-01" db="EMBL/GenBank/DDBJ databases">
        <title>Whole genome shotgun sequence of Plantactinospora endophytica NBRC 110450.</title>
        <authorList>
            <person name="Komaki H."/>
            <person name="Tamura T."/>
        </authorList>
    </citation>
    <scope>NUCLEOTIDE SEQUENCE [LARGE SCALE GENOMIC DNA]</scope>
    <source>
        <strain evidence="3 4">NBRC 110450</strain>
    </source>
</reference>
<evidence type="ECO:0000313" key="4">
    <source>
        <dbReference type="Proteomes" id="UP000646749"/>
    </source>
</evidence>
<dbReference type="PANTHER" id="PTHR19328">
    <property type="entry name" value="HEDGEHOG-INTERACTING PROTEIN"/>
    <property type="match status" value="1"/>
</dbReference>
<feature type="domain" description="Glucose/Sorbosone dehydrogenase" evidence="2">
    <location>
        <begin position="89"/>
        <end position="389"/>
    </location>
</feature>
<dbReference type="InterPro" id="IPR011042">
    <property type="entry name" value="6-blade_b-propeller_TolB-like"/>
</dbReference>
<feature type="region of interest" description="Disordered" evidence="1">
    <location>
        <begin position="52"/>
        <end position="76"/>
    </location>
</feature>
<dbReference type="SUPFAM" id="SSF50952">
    <property type="entry name" value="Soluble quinoprotein glucose dehydrogenase"/>
    <property type="match status" value="1"/>
</dbReference>
<dbReference type="InterPro" id="IPR012938">
    <property type="entry name" value="Glc/Sorbosone_DH"/>
</dbReference>
<proteinExistence type="predicted"/>
<protein>
    <submittedName>
        <fullName evidence="3">Oxidoreductase</fullName>
    </submittedName>
</protein>
<organism evidence="3 4">
    <name type="scientific">Plantactinospora endophytica</name>
    <dbReference type="NCBI Taxonomy" id="673535"/>
    <lineage>
        <taxon>Bacteria</taxon>
        <taxon>Bacillati</taxon>
        <taxon>Actinomycetota</taxon>
        <taxon>Actinomycetes</taxon>
        <taxon>Micromonosporales</taxon>
        <taxon>Micromonosporaceae</taxon>
        <taxon>Plantactinospora</taxon>
    </lineage>
</organism>
<feature type="compositionally biased region" description="Pro residues" evidence="1">
    <location>
        <begin position="56"/>
        <end position="65"/>
    </location>
</feature>
<keyword evidence="4" id="KW-1185">Reference proteome</keyword>
<name>A0ABQ4DVB8_9ACTN</name>
<dbReference type="Pfam" id="PF07995">
    <property type="entry name" value="GSDH"/>
    <property type="match status" value="1"/>
</dbReference>
<evidence type="ECO:0000313" key="3">
    <source>
        <dbReference type="EMBL" id="GIG86396.1"/>
    </source>
</evidence>
<sequence>MWMIERTDGVRRDRTTLVRVSARPYPRLSRRRAAVALCAAAVLVTSGCAFGEPEPDPAGEPPRFPTPSVSPSQGGAGQQVAATVLARRLQIPWGIAFLPDGGALVTERDTAKILKVGPESDTNGLRVTTVQTLDEVDAAGEGGLLGIAVSPAYQRDKTVFVYYSTSEDNRVAKLTLGAEPTPIVTGIPLSGIHNGGRLGFGPDGYLYATTGDASERGLSQDLKSLGGKILRMTAAGKPAPGNPFPNSLVWSYGHRNVQGIAWDANKRLYATEFGQNQWDEINLITPGKNYGWPEVEGTSGGGADAEKYVDPLVTWSTAEASCSGAAMIERVLVAACLRGERLWLVELTAAGTVLGQPRPLLVGEYGRLRTAVAAPDGSLWISTSNHDGKRDPAPEDDRIFRLVFSGGAAGKS</sequence>
<dbReference type="Proteomes" id="UP000646749">
    <property type="component" value="Unassembled WGS sequence"/>
</dbReference>
<gene>
    <name evidence="3" type="ORF">Pen02_13320</name>
</gene>
<dbReference type="InterPro" id="IPR011041">
    <property type="entry name" value="Quinoprot_gluc/sorb_DH_b-prop"/>
</dbReference>
<comment type="caution">
    <text evidence="3">The sequence shown here is derived from an EMBL/GenBank/DDBJ whole genome shotgun (WGS) entry which is preliminary data.</text>
</comment>
<dbReference type="Gene3D" id="2.120.10.30">
    <property type="entry name" value="TolB, C-terminal domain"/>
    <property type="match status" value="1"/>
</dbReference>
<accession>A0ABQ4DVB8</accession>
<dbReference type="EMBL" id="BONW01000004">
    <property type="protein sequence ID" value="GIG86396.1"/>
    <property type="molecule type" value="Genomic_DNA"/>
</dbReference>
<evidence type="ECO:0000256" key="1">
    <source>
        <dbReference type="SAM" id="MobiDB-lite"/>
    </source>
</evidence>